<evidence type="ECO:0000313" key="3">
    <source>
        <dbReference type="EMBL" id="KAK5632464.1"/>
    </source>
</evidence>
<feature type="compositionally biased region" description="Polar residues" evidence="1">
    <location>
        <begin position="304"/>
        <end position="318"/>
    </location>
</feature>
<feature type="compositionally biased region" description="Pro residues" evidence="1">
    <location>
        <begin position="463"/>
        <end position="477"/>
    </location>
</feature>
<gene>
    <name evidence="3" type="ORF">RRF57_008179</name>
</gene>
<feature type="compositionally biased region" description="Low complexity" evidence="1">
    <location>
        <begin position="479"/>
        <end position="499"/>
    </location>
</feature>
<feature type="region of interest" description="Disordered" evidence="1">
    <location>
        <begin position="536"/>
        <end position="595"/>
    </location>
</feature>
<sequence>MLFIDYIPLLHIKIYSSWTRLSLGITVMDQQEDEDDRNAIHKMSFRGSGALYRRRNPADFGRENASACVTACFEEFIPNVQDTCHQLQQPEPRRTKLWDLYCCDSTNCGVYIGGAGQSRESHVYLKRHVVFLMSITANVDLIINECQNIGFPSIEDPGPPSMNYCTSSATPTISTSLPPQTLDVDPLTAPIAITRSTDSTSLHTVTPSRTASLAPGISVSLPPTLVVPGSSIRTGSPISANTDSSRLSSGVTAAISVFSVIAVLAITALLLFLFHRQKKGPGSSSLGLRLTPYDSRLYPGPRSGSLTPLITSPPSTLSRPVPLTPPAKLSDRKYLQPVQRQGASQTSASLGVGNKTLLPSPARAPIQSPAKSRHKRVTATTTTSSQTLTTTEPPPSFQCPQSSIYSSSSGPGTSTITIDSNKASSIHSGSATVVGNVTPPSSATRFPHTHDRSLEFSDYVTPAGPPPNRALPAPPPSHSNSLSCSVSPTSSLSPTFPASASIHGENPIVSTQHGIATATPVPLSAKELRDLTESYARETRESWGSWSGVGGGGPGITSPGRKKGRGNRGSADKKRETKTVTVSQNLDLEKLSGRY</sequence>
<comment type="caution">
    <text evidence="3">The sequence shown here is derived from an EMBL/GenBank/DDBJ whole genome shotgun (WGS) entry which is preliminary data.</text>
</comment>
<protein>
    <submittedName>
        <fullName evidence="3">Uncharacterized protein</fullName>
    </submittedName>
</protein>
<keyword evidence="2" id="KW-1133">Transmembrane helix</keyword>
<feature type="region of interest" description="Disordered" evidence="1">
    <location>
        <begin position="299"/>
        <end position="420"/>
    </location>
</feature>
<proteinExistence type="predicted"/>
<feature type="compositionally biased region" description="Low complexity" evidence="1">
    <location>
        <begin position="402"/>
        <end position="420"/>
    </location>
</feature>
<feature type="region of interest" description="Disordered" evidence="1">
    <location>
        <begin position="456"/>
        <end position="499"/>
    </location>
</feature>
<accession>A0AAN7V1G1</accession>
<dbReference type="AlphaFoldDB" id="A0AAN7V1G1"/>
<evidence type="ECO:0000313" key="4">
    <source>
        <dbReference type="Proteomes" id="UP001305414"/>
    </source>
</evidence>
<feature type="compositionally biased region" description="Polar residues" evidence="1">
    <location>
        <begin position="338"/>
        <end position="349"/>
    </location>
</feature>
<evidence type="ECO:0000256" key="2">
    <source>
        <dbReference type="SAM" id="Phobius"/>
    </source>
</evidence>
<keyword evidence="4" id="KW-1185">Reference proteome</keyword>
<reference evidence="3 4" key="1">
    <citation type="submission" date="2023-10" db="EMBL/GenBank/DDBJ databases">
        <title>Draft genome sequence of Xylaria bambusicola isolate GMP-LS, the root and basal stem rot pathogen of sugarcane in Indonesia.</title>
        <authorList>
            <person name="Selvaraj P."/>
            <person name="Muralishankar V."/>
            <person name="Muruganantham S."/>
            <person name="Sp S."/>
            <person name="Haryani S."/>
            <person name="Lau K.J.X."/>
            <person name="Naqvi N.I."/>
        </authorList>
    </citation>
    <scope>NUCLEOTIDE SEQUENCE [LARGE SCALE GENOMIC DNA]</scope>
    <source>
        <strain evidence="3">GMP-LS</strain>
    </source>
</reference>
<feature type="compositionally biased region" description="Low complexity" evidence="1">
    <location>
        <begin position="378"/>
        <end position="391"/>
    </location>
</feature>
<keyword evidence="2" id="KW-0472">Membrane</keyword>
<evidence type="ECO:0000256" key="1">
    <source>
        <dbReference type="SAM" id="MobiDB-lite"/>
    </source>
</evidence>
<dbReference type="EMBL" id="JAWHQM010000025">
    <property type="protein sequence ID" value="KAK5632464.1"/>
    <property type="molecule type" value="Genomic_DNA"/>
</dbReference>
<organism evidence="3 4">
    <name type="scientific">Xylaria bambusicola</name>
    <dbReference type="NCBI Taxonomy" id="326684"/>
    <lineage>
        <taxon>Eukaryota</taxon>
        <taxon>Fungi</taxon>
        <taxon>Dikarya</taxon>
        <taxon>Ascomycota</taxon>
        <taxon>Pezizomycotina</taxon>
        <taxon>Sordariomycetes</taxon>
        <taxon>Xylariomycetidae</taxon>
        <taxon>Xylariales</taxon>
        <taxon>Xylariaceae</taxon>
        <taxon>Xylaria</taxon>
    </lineage>
</organism>
<keyword evidence="2" id="KW-0812">Transmembrane</keyword>
<dbReference type="Proteomes" id="UP001305414">
    <property type="component" value="Unassembled WGS sequence"/>
</dbReference>
<name>A0AAN7V1G1_9PEZI</name>
<feature type="transmembrane region" description="Helical" evidence="2">
    <location>
        <begin position="251"/>
        <end position="274"/>
    </location>
</feature>